<keyword evidence="2" id="KW-1185">Reference proteome</keyword>
<name>A0AAV4WV77_CAEEX</name>
<evidence type="ECO:0000313" key="2">
    <source>
        <dbReference type="Proteomes" id="UP001054945"/>
    </source>
</evidence>
<organism evidence="1 2">
    <name type="scientific">Caerostris extrusa</name>
    <name type="common">Bark spider</name>
    <name type="synonym">Caerostris bankana</name>
    <dbReference type="NCBI Taxonomy" id="172846"/>
    <lineage>
        <taxon>Eukaryota</taxon>
        <taxon>Metazoa</taxon>
        <taxon>Ecdysozoa</taxon>
        <taxon>Arthropoda</taxon>
        <taxon>Chelicerata</taxon>
        <taxon>Arachnida</taxon>
        <taxon>Araneae</taxon>
        <taxon>Araneomorphae</taxon>
        <taxon>Entelegynae</taxon>
        <taxon>Araneoidea</taxon>
        <taxon>Araneidae</taxon>
        <taxon>Caerostris</taxon>
    </lineage>
</organism>
<proteinExistence type="predicted"/>
<gene>
    <name evidence="1" type="ORF">CEXT_198971</name>
</gene>
<dbReference type="AlphaFoldDB" id="A0AAV4WV77"/>
<dbReference type="Proteomes" id="UP001054945">
    <property type="component" value="Unassembled WGS sequence"/>
</dbReference>
<sequence length="121" mass="13794">MTAVREELLAAKKSVVPRGDHFCSVIPFKPTYYVEEQIGWGFMTREPDLTLVLISPLGINQPRLRKGGCSEKEEGISIYKSISHVTSEKVEAQKKRRGHLAERRRHERGGLFPIVLNSHIR</sequence>
<reference evidence="1 2" key="1">
    <citation type="submission" date="2021-06" db="EMBL/GenBank/DDBJ databases">
        <title>Caerostris extrusa draft genome.</title>
        <authorList>
            <person name="Kono N."/>
            <person name="Arakawa K."/>
        </authorList>
    </citation>
    <scope>NUCLEOTIDE SEQUENCE [LARGE SCALE GENOMIC DNA]</scope>
</reference>
<comment type="caution">
    <text evidence="1">The sequence shown here is derived from an EMBL/GenBank/DDBJ whole genome shotgun (WGS) entry which is preliminary data.</text>
</comment>
<accession>A0AAV4WV77</accession>
<evidence type="ECO:0000313" key="1">
    <source>
        <dbReference type="EMBL" id="GIY85443.1"/>
    </source>
</evidence>
<dbReference type="EMBL" id="BPLR01016659">
    <property type="protein sequence ID" value="GIY85443.1"/>
    <property type="molecule type" value="Genomic_DNA"/>
</dbReference>
<protein>
    <submittedName>
        <fullName evidence="1">Uncharacterized protein</fullName>
    </submittedName>
</protein>